<dbReference type="Proteomes" id="UP000318878">
    <property type="component" value="Unassembled WGS sequence"/>
</dbReference>
<dbReference type="PANTHER" id="PTHR43708:SF5">
    <property type="entry name" value="CONSERVED EXPRESSED OXIDOREDUCTASE (EUROFUNG)-RELATED"/>
    <property type="match status" value="1"/>
</dbReference>
<comment type="similarity">
    <text evidence="1">Belongs to the Gfo/Idh/MocA family.</text>
</comment>
<dbReference type="RefSeq" id="WP_146434841.1">
    <property type="nucleotide sequence ID" value="NZ_SJPF01000004.1"/>
</dbReference>
<organism evidence="4 5">
    <name type="scientific">Blastopirellula retiformator</name>
    <dbReference type="NCBI Taxonomy" id="2527970"/>
    <lineage>
        <taxon>Bacteria</taxon>
        <taxon>Pseudomonadati</taxon>
        <taxon>Planctomycetota</taxon>
        <taxon>Planctomycetia</taxon>
        <taxon>Pirellulales</taxon>
        <taxon>Pirellulaceae</taxon>
        <taxon>Blastopirellula</taxon>
    </lineage>
</organism>
<proteinExistence type="inferred from homology"/>
<dbReference type="AlphaFoldDB" id="A0A5C5V309"/>
<sequence length="335" mass="36983">MRLRVGVIGLGPEWDSRHRPALLALGDRFHVESICDEVSLRAENAARQIGARAVNGFRKLVAAPEIEAVLMLGPQWHGVEPLIAACNEGKAFYCTSILEIAGANSATLRDSVDQAGIAFMAEFPRRHSPATIRLKELIATRLGAPQLIFCHERIRKPENGAADRFGQRPVKRHVAELVDWCRYVVGTEPQSVFGVQHRKDVDNNLDYEMLSVEFDSPGGDAPVIAQISAGSYLQHRWPEASSFRPPAALQVCCANGVAFVDLPSTLIWFDEAGRHMESLDHERPVGEQMLSLFHRSVTSLLRNTSCLNDVDCALRVMRAADESNELRTRVAIASA</sequence>
<evidence type="ECO:0000256" key="2">
    <source>
        <dbReference type="ARBA" id="ARBA00023002"/>
    </source>
</evidence>
<dbReference type="EMBL" id="SJPF01000004">
    <property type="protein sequence ID" value="TWT32122.1"/>
    <property type="molecule type" value="Genomic_DNA"/>
</dbReference>
<dbReference type="SUPFAM" id="SSF51735">
    <property type="entry name" value="NAD(P)-binding Rossmann-fold domains"/>
    <property type="match status" value="1"/>
</dbReference>
<evidence type="ECO:0000313" key="4">
    <source>
        <dbReference type="EMBL" id="TWT32122.1"/>
    </source>
</evidence>
<evidence type="ECO:0000256" key="1">
    <source>
        <dbReference type="ARBA" id="ARBA00010928"/>
    </source>
</evidence>
<feature type="domain" description="Gfo/Idh/MocA-like oxidoreductase N-terminal" evidence="3">
    <location>
        <begin position="3"/>
        <end position="91"/>
    </location>
</feature>
<dbReference type="InterPro" id="IPR000683">
    <property type="entry name" value="Gfo/Idh/MocA-like_OxRdtase_N"/>
</dbReference>
<dbReference type="PANTHER" id="PTHR43708">
    <property type="entry name" value="CONSERVED EXPRESSED OXIDOREDUCTASE (EUROFUNG)"/>
    <property type="match status" value="1"/>
</dbReference>
<protein>
    <submittedName>
        <fullName evidence="4">Inositol 2-dehydrogenase/D-chiro-inositol 3-dehydrogenase</fullName>
        <ecNumber evidence="4">1.1.1.18</ecNumber>
    </submittedName>
</protein>
<name>A0A5C5V309_9BACT</name>
<gene>
    <name evidence="4" type="primary">iolG_10</name>
    <name evidence="4" type="ORF">Enr8_40480</name>
</gene>
<evidence type="ECO:0000259" key="3">
    <source>
        <dbReference type="Pfam" id="PF01408"/>
    </source>
</evidence>
<evidence type="ECO:0000313" key="5">
    <source>
        <dbReference type="Proteomes" id="UP000318878"/>
    </source>
</evidence>
<accession>A0A5C5V309</accession>
<keyword evidence="5" id="KW-1185">Reference proteome</keyword>
<dbReference type="OrthoDB" id="241454at2"/>
<dbReference type="Pfam" id="PF01408">
    <property type="entry name" value="GFO_IDH_MocA"/>
    <property type="match status" value="1"/>
</dbReference>
<dbReference type="InterPro" id="IPR036291">
    <property type="entry name" value="NAD(P)-bd_dom_sf"/>
</dbReference>
<dbReference type="GO" id="GO:0000166">
    <property type="term" value="F:nucleotide binding"/>
    <property type="evidence" value="ECO:0007669"/>
    <property type="project" value="InterPro"/>
</dbReference>
<dbReference type="Gene3D" id="3.30.360.10">
    <property type="entry name" value="Dihydrodipicolinate Reductase, domain 2"/>
    <property type="match status" value="1"/>
</dbReference>
<reference evidence="4 5" key="1">
    <citation type="submission" date="2019-02" db="EMBL/GenBank/DDBJ databases">
        <title>Deep-cultivation of Planctomycetes and their phenomic and genomic characterization uncovers novel biology.</title>
        <authorList>
            <person name="Wiegand S."/>
            <person name="Jogler M."/>
            <person name="Boedeker C."/>
            <person name="Pinto D."/>
            <person name="Vollmers J."/>
            <person name="Rivas-Marin E."/>
            <person name="Kohn T."/>
            <person name="Peeters S.H."/>
            <person name="Heuer A."/>
            <person name="Rast P."/>
            <person name="Oberbeckmann S."/>
            <person name="Bunk B."/>
            <person name="Jeske O."/>
            <person name="Meyerdierks A."/>
            <person name="Storesund J.E."/>
            <person name="Kallscheuer N."/>
            <person name="Luecker S."/>
            <person name="Lage O.M."/>
            <person name="Pohl T."/>
            <person name="Merkel B.J."/>
            <person name="Hornburger P."/>
            <person name="Mueller R.-W."/>
            <person name="Bruemmer F."/>
            <person name="Labrenz M."/>
            <person name="Spormann A.M."/>
            <person name="Op Den Camp H."/>
            <person name="Overmann J."/>
            <person name="Amann R."/>
            <person name="Jetten M.S.M."/>
            <person name="Mascher T."/>
            <person name="Medema M.H."/>
            <person name="Devos D.P."/>
            <person name="Kaster A.-K."/>
            <person name="Ovreas L."/>
            <person name="Rohde M."/>
            <person name="Galperin M.Y."/>
            <person name="Jogler C."/>
        </authorList>
    </citation>
    <scope>NUCLEOTIDE SEQUENCE [LARGE SCALE GENOMIC DNA]</scope>
    <source>
        <strain evidence="4 5">Enr8</strain>
    </source>
</reference>
<dbReference type="EC" id="1.1.1.18" evidence="4"/>
<keyword evidence="2 4" id="KW-0560">Oxidoreductase</keyword>
<dbReference type="InterPro" id="IPR051317">
    <property type="entry name" value="Gfo/Idh/MocA_oxidoreduct"/>
</dbReference>
<dbReference type="Gene3D" id="3.40.50.720">
    <property type="entry name" value="NAD(P)-binding Rossmann-like Domain"/>
    <property type="match status" value="1"/>
</dbReference>
<comment type="caution">
    <text evidence="4">The sequence shown here is derived from an EMBL/GenBank/DDBJ whole genome shotgun (WGS) entry which is preliminary data.</text>
</comment>
<dbReference type="GO" id="GO:0050112">
    <property type="term" value="F:inositol 2-dehydrogenase (NAD+) activity"/>
    <property type="evidence" value="ECO:0007669"/>
    <property type="project" value="UniProtKB-EC"/>
</dbReference>